<dbReference type="InterPro" id="IPR029058">
    <property type="entry name" value="AB_hydrolase_fold"/>
</dbReference>
<dbReference type="InterPro" id="IPR050583">
    <property type="entry name" value="Mycobacterial_A85_antigen"/>
</dbReference>
<sequence>MLGERVACWVSVPDAPADADSGYPVLHLLHGRGSGYAHTLRLLERIRAAEAAGRVPPHVVTGIDAPWSDRAGWYADSVHPRGRPVATALLDDVLPALEAALPVRADRRTRAVGGWSMGAAGALRLALLRPRAFSRVLALSPAVYEALPPPGSNIRVFGAFGDATTAFDEARWRRVNHAVLIAARDRRWPLRVAVAVGDAEVPGLREARALHRALADRGADSGLRVLPGGHDWTVWRPGCDWAWPWLWRTGCGDSPPMANSD</sequence>
<reference evidence="1" key="1">
    <citation type="submission" date="2023-05" db="EMBL/GenBank/DDBJ databases">
        <title>Streptantibioticus silvisoli sp. nov., acidotolerant actinomycetes 1 from pine litter.</title>
        <authorList>
            <person name="Swiecimska M."/>
            <person name="Golinska P."/>
            <person name="Sangal V."/>
            <person name="Wachnowicz B."/>
            <person name="Goodfellow M."/>
        </authorList>
    </citation>
    <scope>NUCLEOTIDE SEQUENCE</scope>
    <source>
        <strain evidence="1">SL13</strain>
    </source>
</reference>
<keyword evidence="1" id="KW-0378">Hydrolase</keyword>
<gene>
    <name evidence="1" type="ORF">POF50_023840</name>
</gene>
<evidence type="ECO:0000313" key="1">
    <source>
        <dbReference type="EMBL" id="MDI5972333.1"/>
    </source>
</evidence>
<dbReference type="RefSeq" id="WP_282698950.1">
    <property type="nucleotide sequence ID" value="NZ_JABXJJ020000031.1"/>
</dbReference>
<dbReference type="AlphaFoldDB" id="A0AA90H1J0"/>
<protein>
    <submittedName>
        <fullName evidence="1">Alpha/beta hydrolase-fold protein</fullName>
    </submittedName>
</protein>
<name>A0AA90H1J0_9ACTN</name>
<dbReference type="InterPro" id="IPR000801">
    <property type="entry name" value="Esterase-like"/>
</dbReference>
<organism evidence="1">
    <name type="scientific">Streptantibioticus silvisoli</name>
    <dbReference type="NCBI Taxonomy" id="2705255"/>
    <lineage>
        <taxon>Bacteria</taxon>
        <taxon>Bacillati</taxon>
        <taxon>Actinomycetota</taxon>
        <taxon>Actinomycetes</taxon>
        <taxon>Kitasatosporales</taxon>
        <taxon>Streptomycetaceae</taxon>
        <taxon>Streptantibioticus</taxon>
    </lineage>
</organism>
<dbReference type="PANTHER" id="PTHR48098">
    <property type="entry name" value="ENTEROCHELIN ESTERASE-RELATED"/>
    <property type="match status" value="1"/>
</dbReference>
<dbReference type="Pfam" id="PF00756">
    <property type="entry name" value="Esterase"/>
    <property type="match status" value="1"/>
</dbReference>
<accession>A0AA90H1J0</accession>
<comment type="caution">
    <text evidence="1">The sequence shown here is derived from an EMBL/GenBank/DDBJ whole genome shotgun (WGS) entry which is preliminary data.</text>
</comment>
<dbReference type="GO" id="GO:0016787">
    <property type="term" value="F:hydrolase activity"/>
    <property type="evidence" value="ECO:0007669"/>
    <property type="project" value="UniProtKB-KW"/>
</dbReference>
<proteinExistence type="predicted"/>
<dbReference type="Gene3D" id="3.40.50.1820">
    <property type="entry name" value="alpha/beta hydrolase"/>
    <property type="match status" value="1"/>
</dbReference>
<dbReference type="EMBL" id="JABXJJ020000031">
    <property type="protein sequence ID" value="MDI5972333.1"/>
    <property type="molecule type" value="Genomic_DNA"/>
</dbReference>
<dbReference type="SUPFAM" id="SSF53474">
    <property type="entry name" value="alpha/beta-Hydrolases"/>
    <property type="match status" value="1"/>
</dbReference>